<dbReference type="Gene3D" id="1.25.40.340">
    <property type="match status" value="1"/>
</dbReference>
<dbReference type="NCBIfam" id="TIGR03599">
    <property type="entry name" value="YloV"/>
    <property type="match status" value="1"/>
</dbReference>
<dbReference type="Pfam" id="PF13684">
    <property type="entry name" value="FakA-like_C"/>
    <property type="match status" value="1"/>
</dbReference>
<dbReference type="EMBL" id="PVTF01000004">
    <property type="protein sequence ID" value="PRY42736.1"/>
    <property type="molecule type" value="Genomic_DNA"/>
</dbReference>
<dbReference type="PROSITE" id="PS51480">
    <property type="entry name" value="DHAL"/>
    <property type="match status" value="1"/>
</dbReference>
<organism evidence="3 4">
    <name type="scientific">Umezawaea tangerina</name>
    <dbReference type="NCBI Taxonomy" id="84725"/>
    <lineage>
        <taxon>Bacteria</taxon>
        <taxon>Bacillati</taxon>
        <taxon>Actinomycetota</taxon>
        <taxon>Actinomycetes</taxon>
        <taxon>Pseudonocardiales</taxon>
        <taxon>Pseudonocardiaceae</taxon>
        <taxon>Umezawaea</taxon>
    </lineage>
</organism>
<proteinExistence type="predicted"/>
<dbReference type="InterPro" id="IPR033470">
    <property type="entry name" value="FakA-like_C"/>
</dbReference>
<gene>
    <name evidence="3" type="ORF">CLV43_104571</name>
</gene>
<feature type="region of interest" description="Disordered" evidence="1">
    <location>
        <begin position="1"/>
        <end position="30"/>
    </location>
</feature>
<feature type="domain" description="DhaL" evidence="2">
    <location>
        <begin position="42"/>
        <end position="234"/>
    </location>
</feature>
<name>A0A2T0TAQ1_9PSEU</name>
<dbReference type="SMART" id="SM01120">
    <property type="entry name" value="Dak2"/>
    <property type="match status" value="1"/>
</dbReference>
<dbReference type="GO" id="GO:0004371">
    <property type="term" value="F:glycerone kinase activity"/>
    <property type="evidence" value="ECO:0007669"/>
    <property type="project" value="InterPro"/>
</dbReference>
<dbReference type="PANTHER" id="PTHR33434">
    <property type="entry name" value="DEGV DOMAIN-CONTAINING PROTEIN DR_1986-RELATED"/>
    <property type="match status" value="1"/>
</dbReference>
<dbReference type="Pfam" id="PF02734">
    <property type="entry name" value="Dak2"/>
    <property type="match status" value="1"/>
</dbReference>
<evidence type="ECO:0000313" key="3">
    <source>
        <dbReference type="EMBL" id="PRY42736.1"/>
    </source>
</evidence>
<dbReference type="AlphaFoldDB" id="A0A2T0TAQ1"/>
<dbReference type="InterPro" id="IPR050270">
    <property type="entry name" value="DegV_domain_contain"/>
</dbReference>
<dbReference type="SUPFAM" id="SSF101473">
    <property type="entry name" value="DhaL-like"/>
    <property type="match status" value="1"/>
</dbReference>
<dbReference type="InterPro" id="IPR036117">
    <property type="entry name" value="DhaL_dom_sf"/>
</dbReference>
<dbReference type="GO" id="GO:0006071">
    <property type="term" value="P:glycerol metabolic process"/>
    <property type="evidence" value="ECO:0007669"/>
    <property type="project" value="InterPro"/>
</dbReference>
<dbReference type="InterPro" id="IPR048394">
    <property type="entry name" value="FakA-like_M"/>
</dbReference>
<evidence type="ECO:0000259" key="2">
    <source>
        <dbReference type="PROSITE" id="PS51480"/>
    </source>
</evidence>
<sequence length="575" mass="58744">MHKPQPGMATPMRVTGGWSSDQTGGPPAGVDTLPAMQVLDAGAVRQWADACVRSLDANREAIDRINVYPVPDGDTGTNLLQTMRSALDALLRAPADARDAAGTSLAALARGALAGARGNSGVILSQVLRGLAETVQGASTMTGGALRQALRRADELATAAVSKPVAGTVLSVLHAAAEAAGDGPDDLENVITSAAKAGAAALADTPRQLAVLAKAGVVDAGGRGLLVLLDTLAAVVTGREEVTEVVPVLPRTPESLTTGREAGSSEFEYEVMYLLDGVTDDGAERLRADLGGLGDCVSVVGDGAELWTVHVHCNDIGAAVEAGIGVGRPHRITVARFADQITAQATRFVRDRAVVVLVSGQGAAELFRAEGAVVVDLAEVEALTWADLLAVLVSTRARQVTVLPGSPDLREHLDEAVTQAVAAGQDVVVVPTASPVQVLAAIAVHDPSRRAGDDVVAMAEAAAATRRGELAASDRDGITWVGQVAKGDLLGLLDGEVVLIEPGPASADTVGDLACRLVDRMLGGGGELVTAVLGADAPADLADLLEGHLRHSHPEVELTVYPGGQPDTIIFVGVE</sequence>
<dbReference type="InterPro" id="IPR004007">
    <property type="entry name" value="DhaL_dom"/>
</dbReference>
<evidence type="ECO:0000313" key="4">
    <source>
        <dbReference type="Proteomes" id="UP000239494"/>
    </source>
</evidence>
<evidence type="ECO:0000256" key="1">
    <source>
        <dbReference type="SAM" id="MobiDB-lite"/>
    </source>
</evidence>
<keyword evidence="4" id="KW-1185">Reference proteome</keyword>
<reference evidence="3 4" key="1">
    <citation type="submission" date="2018-03" db="EMBL/GenBank/DDBJ databases">
        <title>Genomic Encyclopedia of Archaeal and Bacterial Type Strains, Phase II (KMG-II): from individual species to whole genera.</title>
        <authorList>
            <person name="Goeker M."/>
        </authorList>
    </citation>
    <scope>NUCLEOTIDE SEQUENCE [LARGE SCALE GENOMIC DNA]</scope>
    <source>
        <strain evidence="3 4">DSM 44720</strain>
    </source>
</reference>
<dbReference type="Pfam" id="PF21645">
    <property type="entry name" value="FakA-like_M"/>
    <property type="match status" value="1"/>
</dbReference>
<dbReference type="Proteomes" id="UP000239494">
    <property type="component" value="Unassembled WGS sequence"/>
</dbReference>
<dbReference type="PANTHER" id="PTHR33434:SF4">
    <property type="entry name" value="PHOSPHATASE PROTEIN"/>
    <property type="match status" value="1"/>
</dbReference>
<protein>
    <recommendedName>
        <fullName evidence="2">DhaL domain-containing protein</fullName>
    </recommendedName>
</protein>
<comment type="caution">
    <text evidence="3">The sequence shown here is derived from an EMBL/GenBank/DDBJ whole genome shotgun (WGS) entry which is preliminary data.</text>
</comment>
<accession>A0A2T0TAQ1</accession>
<dbReference type="SMART" id="SM01121">
    <property type="entry name" value="Dak1_2"/>
    <property type="match status" value="1"/>
</dbReference>
<dbReference type="InterPro" id="IPR019986">
    <property type="entry name" value="YloV-like"/>
</dbReference>